<accession>A0A8S2G5V1</accession>
<reference evidence="1" key="1">
    <citation type="submission" date="2021-02" db="EMBL/GenBank/DDBJ databases">
        <authorList>
            <person name="Nowell W R."/>
        </authorList>
    </citation>
    <scope>NUCLEOTIDE SEQUENCE</scope>
</reference>
<proteinExistence type="predicted"/>
<name>A0A8S2G5V1_9BILA</name>
<dbReference type="Proteomes" id="UP000677228">
    <property type="component" value="Unassembled WGS sequence"/>
</dbReference>
<dbReference type="EMBL" id="CAJNOK010058807">
    <property type="protein sequence ID" value="CAF1630613.1"/>
    <property type="molecule type" value="Genomic_DNA"/>
</dbReference>
<evidence type="ECO:0000313" key="1">
    <source>
        <dbReference type="EMBL" id="CAF1630613.1"/>
    </source>
</evidence>
<protein>
    <submittedName>
        <fullName evidence="1">Uncharacterized protein</fullName>
    </submittedName>
</protein>
<dbReference type="AlphaFoldDB" id="A0A8S2G5V1"/>
<feature type="non-terminal residue" evidence="1">
    <location>
        <position position="1"/>
    </location>
</feature>
<evidence type="ECO:0000313" key="3">
    <source>
        <dbReference type="Proteomes" id="UP000677228"/>
    </source>
</evidence>
<gene>
    <name evidence="1" type="ORF">OVA965_LOCUS43702</name>
    <name evidence="2" type="ORF">TMI583_LOCUS46068</name>
</gene>
<evidence type="ECO:0000313" key="2">
    <source>
        <dbReference type="EMBL" id="CAF4456730.1"/>
    </source>
</evidence>
<organism evidence="1 3">
    <name type="scientific">Didymodactylos carnosus</name>
    <dbReference type="NCBI Taxonomy" id="1234261"/>
    <lineage>
        <taxon>Eukaryota</taxon>
        <taxon>Metazoa</taxon>
        <taxon>Spiralia</taxon>
        <taxon>Gnathifera</taxon>
        <taxon>Rotifera</taxon>
        <taxon>Eurotatoria</taxon>
        <taxon>Bdelloidea</taxon>
        <taxon>Philodinida</taxon>
        <taxon>Philodinidae</taxon>
        <taxon>Didymodactylos</taxon>
    </lineage>
</organism>
<feature type="non-terminal residue" evidence="1">
    <location>
        <position position="89"/>
    </location>
</feature>
<dbReference type="EMBL" id="CAJOBA010084430">
    <property type="protein sequence ID" value="CAF4456730.1"/>
    <property type="molecule type" value="Genomic_DNA"/>
</dbReference>
<sequence>TLLSVSEAKQCYKCESVTDADCADKFKPRDAWKVDVGDNDSCMKTKAGGLVGRTGTPLCVAIKGASWCCSGNLCNTASVVSSQMLMKCI</sequence>
<comment type="caution">
    <text evidence="1">The sequence shown here is derived from an EMBL/GenBank/DDBJ whole genome shotgun (WGS) entry which is preliminary data.</text>
</comment>
<dbReference type="Proteomes" id="UP000682733">
    <property type="component" value="Unassembled WGS sequence"/>
</dbReference>